<dbReference type="EMBL" id="JAGFBR010000002">
    <property type="protein sequence ID" value="KAH0469971.1"/>
    <property type="molecule type" value="Genomic_DNA"/>
</dbReference>
<reference evidence="2 3" key="1">
    <citation type="journal article" date="2021" name="Hortic Res">
        <title>Chromosome-scale assembly of the Dendrobium chrysotoxum genome enhances the understanding of orchid evolution.</title>
        <authorList>
            <person name="Zhang Y."/>
            <person name="Zhang G.Q."/>
            <person name="Zhang D."/>
            <person name="Liu X.D."/>
            <person name="Xu X.Y."/>
            <person name="Sun W.H."/>
            <person name="Yu X."/>
            <person name="Zhu X."/>
            <person name="Wang Z.W."/>
            <person name="Zhao X."/>
            <person name="Zhong W.Y."/>
            <person name="Chen H."/>
            <person name="Yin W.L."/>
            <person name="Huang T."/>
            <person name="Niu S.C."/>
            <person name="Liu Z.J."/>
        </authorList>
    </citation>
    <scope>NUCLEOTIDE SEQUENCE [LARGE SCALE GENOMIC DNA]</scope>
    <source>
        <strain evidence="2">Lindl</strain>
    </source>
</reference>
<feature type="domain" description="C2" evidence="1">
    <location>
        <begin position="56"/>
        <end position="196"/>
    </location>
</feature>
<comment type="caution">
    <text evidence="2">The sequence shown here is derived from an EMBL/GenBank/DDBJ whole genome shotgun (WGS) entry which is preliminary data.</text>
</comment>
<dbReference type="PANTHER" id="PTHR47038:SF1">
    <property type="entry name" value="BAG-ASSOCIATED GRAM PROTEIN 1"/>
    <property type="match status" value="1"/>
</dbReference>
<sequence length="367" mass="39707">MAVISLDVLLPSWWEIEVTFAAALLVIAVYSLFERIARVGFCGGSGGGVGKEDDRLSGGDDMAVAKDPFLREYDDKEKLELLAAKNLIGANLNGTSDPYAIITCGDQKRFSSMVPGSRNPMWGEEFNFFVDALPVQVWWKDVTYAAIAEFQAVRVHYLQISVTIYDWDIIWKSTVLGSVIIPIENEGQTGAIWYTLDSISGQVCLHIKTQKLPVTSGRTLNGFAGVDARRRMSAEQGPTVVHQKPGPLQTIFDLLPDEARGVADIDQAAGLELLGSGGEDRSILLKGVPLHHQGKGGEANINGDFITLIFLSKAGYACMAFVVIPIGDIHEIKRSQHAYINPAITIILRMGSGGHGVPPLGSPDGDD</sequence>
<dbReference type="SMART" id="SM00239">
    <property type="entry name" value="C2"/>
    <property type="match status" value="1"/>
</dbReference>
<keyword evidence="3" id="KW-1185">Reference proteome</keyword>
<dbReference type="InterPro" id="IPR000008">
    <property type="entry name" value="C2_dom"/>
</dbReference>
<gene>
    <name evidence="2" type="ORF">IEQ34_001529</name>
</gene>
<dbReference type="PANTHER" id="PTHR47038">
    <property type="entry name" value="BAG-ASSOCIATED GRAM PROTEIN 1"/>
    <property type="match status" value="1"/>
</dbReference>
<dbReference type="SUPFAM" id="SSF49562">
    <property type="entry name" value="C2 domain (Calcium/lipid-binding domain, CaLB)"/>
    <property type="match status" value="1"/>
</dbReference>
<proteinExistence type="predicted"/>
<dbReference type="Proteomes" id="UP000775213">
    <property type="component" value="Unassembled WGS sequence"/>
</dbReference>
<dbReference type="InterPro" id="IPR035892">
    <property type="entry name" value="C2_domain_sf"/>
</dbReference>
<dbReference type="InterPro" id="IPR044655">
    <property type="entry name" value="BAGP1-like"/>
</dbReference>
<dbReference type="AlphaFoldDB" id="A0AAV7HMW8"/>
<dbReference type="Gene3D" id="2.60.40.150">
    <property type="entry name" value="C2 domain"/>
    <property type="match status" value="1"/>
</dbReference>
<evidence type="ECO:0000313" key="3">
    <source>
        <dbReference type="Proteomes" id="UP000775213"/>
    </source>
</evidence>
<dbReference type="CDD" id="cd00030">
    <property type="entry name" value="C2"/>
    <property type="match status" value="1"/>
</dbReference>
<accession>A0AAV7HMW8</accession>
<evidence type="ECO:0000313" key="2">
    <source>
        <dbReference type="EMBL" id="KAH0469971.1"/>
    </source>
</evidence>
<dbReference type="Pfam" id="PF00168">
    <property type="entry name" value="C2"/>
    <property type="match status" value="1"/>
</dbReference>
<name>A0AAV7HMW8_DENCH</name>
<dbReference type="PROSITE" id="PS50004">
    <property type="entry name" value="C2"/>
    <property type="match status" value="1"/>
</dbReference>
<organism evidence="2 3">
    <name type="scientific">Dendrobium chrysotoxum</name>
    <name type="common">Orchid</name>
    <dbReference type="NCBI Taxonomy" id="161865"/>
    <lineage>
        <taxon>Eukaryota</taxon>
        <taxon>Viridiplantae</taxon>
        <taxon>Streptophyta</taxon>
        <taxon>Embryophyta</taxon>
        <taxon>Tracheophyta</taxon>
        <taxon>Spermatophyta</taxon>
        <taxon>Magnoliopsida</taxon>
        <taxon>Liliopsida</taxon>
        <taxon>Asparagales</taxon>
        <taxon>Orchidaceae</taxon>
        <taxon>Epidendroideae</taxon>
        <taxon>Malaxideae</taxon>
        <taxon>Dendrobiinae</taxon>
        <taxon>Dendrobium</taxon>
    </lineage>
</organism>
<evidence type="ECO:0000259" key="1">
    <source>
        <dbReference type="PROSITE" id="PS50004"/>
    </source>
</evidence>
<protein>
    <recommendedName>
        <fullName evidence="1">C2 domain-containing protein</fullName>
    </recommendedName>
</protein>